<dbReference type="Gene3D" id="2.60.40.420">
    <property type="entry name" value="Cupredoxins - blue copper proteins"/>
    <property type="match status" value="1"/>
</dbReference>
<dbReference type="NCBIfam" id="TIGR01433">
    <property type="entry name" value="CyoA"/>
    <property type="match status" value="1"/>
</dbReference>
<keyword evidence="13" id="KW-0564">Palmitate</keyword>
<dbReference type="PIRSF" id="PIRSF000292">
    <property type="entry name" value="Ubi_od_II"/>
    <property type="match status" value="1"/>
</dbReference>
<evidence type="ECO:0000256" key="14">
    <source>
        <dbReference type="ARBA" id="ARBA00023288"/>
    </source>
</evidence>
<keyword evidence="10 16" id="KW-1133">Transmembrane helix</keyword>
<reference evidence="20" key="1">
    <citation type="submission" date="2011-03" db="EMBL/GenBank/DDBJ databases">
        <authorList>
            <person name="Voget S."/>
            <person name="Streit W.R."/>
            <person name="Jaeger K.E."/>
            <person name="Daniel R."/>
        </authorList>
    </citation>
    <scope>NUCLEOTIDE SEQUENCE [LARGE SCALE GENOMIC DNA]</scope>
    <source>
        <strain evidence="20">PG1</strain>
    </source>
</reference>
<evidence type="ECO:0000259" key="17">
    <source>
        <dbReference type="PROSITE" id="PS50857"/>
    </source>
</evidence>
<evidence type="ECO:0000256" key="2">
    <source>
        <dbReference type="ARBA" id="ARBA00004651"/>
    </source>
</evidence>
<evidence type="ECO:0000259" key="18">
    <source>
        <dbReference type="PROSITE" id="PS50999"/>
    </source>
</evidence>
<dbReference type="Proteomes" id="UP000031838">
    <property type="component" value="Chromosome 2"/>
</dbReference>
<dbReference type="PROSITE" id="PS50857">
    <property type="entry name" value="COX2_CUA"/>
    <property type="match status" value="1"/>
</dbReference>
<dbReference type="PROSITE" id="PS50999">
    <property type="entry name" value="COX2_TM"/>
    <property type="match status" value="1"/>
</dbReference>
<dbReference type="InterPro" id="IPR010514">
    <property type="entry name" value="COX_ARM"/>
</dbReference>
<keyword evidence="14" id="KW-0449">Lipoprotein</keyword>
<keyword evidence="7 16" id="KW-0812">Transmembrane</keyword>
<dbReference type="InterPro" id="IPR036257">
    <property type="entry name" value="Cyt_c_oxidase_su2_TM_sf"/>
</dbReference>
<evidence type="ECO:0000256" key="9">
    <source>
        <dbReference type="ARBA" id="ARBA00022982"/>
    </source>
</evidence>
<dbReference type="PANTHER" id="PTHR22888">
    <property type="entry name" value="CYTOCHROME C OXIDASE, SUBUNIT II"/>
    <property type="match status" value="1"/>
</dbReference>
<keyword evidence="12 15" id="KW-0472">Membrane</keyword>
<evidence type="ECO:0000256" key="16">
    <source>
        <dbReference type="SAM" id="Phobius"/>
    </source>
</evidence>
<dbReference type="Pfam" id="PF00116">
    <property type="entry name" value="COX2"/>
    <property type="match status" value="1"/>
</dbReference>
<dbReference type="KEGG" id="bgp:BGL_2c22870"/>
<feature type="transmembrane region" description="Helical" evidence="16">
    <location>
        <begin position="53"/>
        <end position="78"/>
    </location>
</feature>
<evidence type="ECO:0000256" key="1">
    <source>
        <dbReference type="ARBA" id="ARBA00004418"/>
    </source>
</evidence>
<gene>
    <name evidence="19" type="primary">cyoA2</name>
    <name evidence="19" type="ORF">BGL_2c22870</name>
</gene>
<dbReference type="InterPro" id="IPR011759">
    <property type="entry name" value="Cyt_c_oxidase_su2_TM_dom"/>
</dbReference>
<dbReference type="PANTHER" id="PTHR22888:SF18">
    <property type="entry name" value="CYTOCHROME BO(3) UBIQUINOL OXIDASE SUBUNIT 2"/>
    <property type="match status" value="1"/>
</dbReference>
<dbReference type="Gene3D" id="1.10.287.90">
    <property type="match status" value="1"/>
</dbReference>
<reference evidence="19 20" key="2">
    <citation type="journal article" date="2016" name="Appl. Microbiol. Biotechnol.">
        <title>Mutations improving production and secretion of extracellular lipase by Burkholderia glumae PG1.</title>
        <authorList>
            <person name="Knapp A."/>
            <person name="Voget S."/>
            <person name="Gao R."/>
            <person name="Zaburannyi N."/>
            <person name="Krysciak D."/>
            <person name="Breuer M."/>
            <person name="Hauer B."/>
            <person name="Streit W.R."/>
            <person name="Muller R."/>
            <person name="Daniel R."/>
            <person name="Jaeger K.E."/>
        </authorList>
    </citation>
    <scope>NUCLEOTIDE SEQUENCE [LARGE SCALE GENOMIC DNA]</scope>
    <source>
        <strain evidence="19 20">PG1</strain>
    </source>
</reference>
<evidence type="ECO:0000256" key="13">
    <source>
        <dbReference type="ARBA" id="ARBA00023139"/>
    </source>
</evidence>
<keyword evidence="11 15" id="KW-0560">Oxidoreductase</keyword>
<dbReference type="AlphaFoldDB" id="A0A0B6SDS2"/>
<dbReference type="InterPro" id="IPR045187">
    <property type="entry name" value="CcO_II"/>
</dbReference>
<dbReference type="SUPFAM" id="SSF81464">
    <property type="entry name" value="Cytochrome c oxidase subunit II-like, transmembrane region"/>
    <property type="match status" value="1"/>
</dbReference>
<dbReference type="SUPFAM" id="SSF49503">
    <property type="entry name" value="Cupredoxins"/>
    <property type="match status" value="1"/>
</dbReference>
<dbReference type="HOGENOM" id="CLU_036876_6_1_4"/>
<keyword evidence="5 15" id="KW-1003">Cell membrane</keyword>
<dbReference type="CDD" id="cd04212">
    <property type="entry name" value="CuRO_UO_II"/>
    <property type="match status" value="1"/>
</dbReference>
<keyword evidence="8" id="KW-0732">Signal</keyword>
<evidence type="ECO:0000256" key="10">
    <source>
        <dbReference type="ARBA" id="ARBA00022989"/>
    </source>
</evidence>
<keyword evidence="9 15" id="KW-0249">Electron transport</keyword>
<evidence type="ECO:0000256" key="12">
    <source>
        <dbReference type="ARBA" id="ARBA00023136"/>
    </source>
</evidence>
<comment type="similarity">
    <text evidence="3 15">Belongs to the cytochrome c oxidase subunit 2 family.</text>
</comment>
<dbReference type="GO" id="GO:0005507">
    <property type="term" value="F:copper ion binding"/>
    <property type="evidence" value="ECO:0007669"/>
    <property type="project" value="InterPro"/>
</dbReference>
<dbReference type="GO" id="GO:0016682">
    <property type="term" value="F:oxidoreductase activity, acting on diphenols and related substances as donors, oxygen as acceptor"/>
    <property type="evidence" value="ECO:0007669"/>
    <property type="project" value="InterPro"/>
</dbReference>
<keyword evidence="6 15" id="KW-0679">Respiratory chain</keyword>
<evidence type="ECO:0000256" key="11">
    <source>
        <dbReference type="ARBA" id="ARBA00023002"/>
    </source>
</evidence>
<sequence length="308" mass="34388">MLYRPRVNQANVMNRKAFRSFLLLLGAGLLVCLSGCSYDLLDPKGSVGVAEKGLIWTSTWVMLIVVIPVIVLTLLFAWRYRESNRNATYAPKWSHSNAVEVVVWTIPTLIILYLGILTWKSTHELDPYKPLASNVKPINVEVVALDWKWLFIYPDLGIASVNQLAIPVGTPVNFRITSDSVMNSFFIPQLGTQVYAMAGMQTRLHLIADEAGDFAGLSANYSGRGFSDMKFRTLATSQGDFDAWVQKVRASSQRLDMNEYASVAKPSEKDPVRFFSTVDPRLFNNIVGKYNNGHVMEFNDASCSTTKG</sequence>
<comment type="subcellular location">
    <subcellularLocation>
        <location evidence="2">Cell membrane</location>
        <topology evidence="2">Multi-pass membrane protein</topology>
    </subcellularLocation>
    <subcellularLocation>
        <location evidence="1">Periplasm</location>
    </subcellularLocation>
</comment>
<protein>
    <recommendedName>
        <fullName evidence="15">Ubiquinol oxidase subunit 2</fullName>
    </recommendedName>
</protein>
<evidence type="ECO:0000256" key="3">
    <source>
        <dbReference type="ARBA" id="ARBA00007866"/>
    </source>
</evidence>
<dbReference type="InterPro" id="IPR034227">
    <property type="entry name" value="CuRO_UO_II"/>
</dbReference>
<dbReference type="InterPro" id="IPR008972">
    <property type="entry name" value="Cupredoxin"/>
</dbReference>
<accession>A0A0B6SDS2</accession>
<dbReference type="GO" id="GO:0009486">
    <property type="term" value="F:cytochrome bo3 ubiquinol oxidase activity"/>
    <property type="evidence" value="ECO:0007669"/>
    <property type="project" value="InterPro"/>
</dbReference>
<evidence type="ECO:0000313" key="19">
    <source>
        <dbReference type="EMBL" id="AJK50346.1"/>
    </source>
</evidence>
<dbReference type="GO" id="GO:0042773">
    <property type="term" value="P:ATP synthesis coupled electron transport"/>
    <property type="evidence" value="ECO:0007669"/>
    <property type="project" value="TreeGrafter"/>
</dbReference>
<dbReference type="EMBL" id="CP002581">
    <property type="protein sequence ID" value="AJK50346.1"/>
    <property type="molecule type" value="Genomic_DNA"/>
</dbReference>
<dbReference type="GO" id="GO:0005886">
    <property type="term" value="C:plasma membrane"/>
    <property type="evidence" value="ECO:0007669"/>
    <property type="project" value="UniProtKB-SubCell"/>
</dbReference>
<dbReference type="Pfam" id="PF06481">
    <property type="entry name" value="COX_ARM"/>
    <property type="match status" value="1"/>
</dbReference>
<dbReference type="InterPro" id="IPR006333">
    <property type="entry name" value="Cyt_o_ubiquinol_oxidase_su2"/>
</dbReference>
<dbReference type="GO" id="GO:0004129">
    <property type="term" value="F:cytochrome-c oxidase activity"/>
    <property type="evidence" value="ECO:0007669"/>
    <property type="project" value="UniProtKB-UniRule"/>
</dbReference>
<proteinExistence type="inferred from homology"/>
<keyword evidence="20" id="KW-1185">Reference proteome</keyword>
<feature type="domain" description="Cytochrome oxidase subunit II copper A binding" evidence="17">
    <location>
        <begin position="135"/>
        <end position="247"/>
    </location>
</feature>
<feature type="transmembrane region" description="Helical" evidence="16">
    <location>
        <begin position="98"/>
        <end position="119"/>
    </location>
</feature>
<evidence type="ECO:0000313" key="20">
    <source>
        <dbReference type="Proteomes" id="UP000031838"/>
    </source>
</evidence>
<evidence type="ECO:0000256" key="4">
    <source>
        <dbReference type="ARBA" id="ARBA00022448"/>
    </source>
</evidence>
<name>A0A0B6SDS2_BURPL</name>
<evidence type="ECO:0000256" key="15">
    <source>
        <dbReference type="PIRNR" id="PIRNR000292"/>
    </source>
</evidence>
<evidence type="ECO:0000256" key="5">
    <source>
        <dbReference type="ARBA" id="ARBA00022475"/>
    </source>
</evidence>
<evidence type="ECO:0000256" key="8">
    <source>
        <dbReference type="ARBA" id="ARBA00022729"/>
    </source>
</evidence>
<feature type="domain" description="Cytochrome oxidase subunit II transmembrane region profile" evidence="18">
    <location>
        <begin position="32"/>
        <end position="129"/>
    </location>
</feature>
<organism evidence="19 20">
    <name type="scientific">Burkholderia plantarii</name>
    <dbReference type="NCBI Taxonomy" id="41899"/>
    <lineage>
        <taxon>Bacteria</taxon>
        <taxon>Pseudomonadati</taxon>
        <taxon>Pseudomonadota</taxon>
        <taxon>Betaproteobacteria</taxon>
        <taxon>Burkholderiales</taxon>
        <taxon>Burkholderiaceae</taxon>
        <taxon>Burkholderia</taxon>
    </lineage>
</organism>
<keyword evidence="4 15" id="KW-0813">Transport</keyword>
<dbReference type="InterPro" id="IPR002429">
    <property type="entry name" value="CcO_II-like_C"/>
</dbReference>
<dbReference type="GO" id="GO:0042597">
    <property type="term" value="C:periplasmic space"/>
    <property type="evidence" value="ECO:0007669"/>
    <property type="project" value="UniProtKB-SubCell"/>
</dbReference>
<evidence type="ECO:0000256" key="7">
    <source>
        <dbReference type="ARBA" id="ARBA00022692"/>
    </source>
</evidence>
<evidence type="ECO:0000256" key="6">
    <source>
        <dbReference type="ARBA" id="ARBA00022660"/>
    </source>
</evidence>